<name>A0A8S1IN87_9CHLO</name>
<evidence type="ECO:0000313" key="2">
    <source>
        <dbReference type="Proteomes" id="UP000708148"/>
    </source>
</evidence>
<proteinExistence type="predicted"/>
<organism evidence="1 2">
    <name type="scientific">Ostreobium quekettii</name>
    <dbReference type="NCBI Taxonomy" id="121088"/>
    <lineage>
        <taxon>Eukaryota</taxon>
        <taxon>Viridiplantae</taxon>
        <taxon>Chlorophyta</taxon>
        <taxon>core chlorophytes</taxon>
        <taxon>Ulvophyceae</taxon>
        <taxon>TCBD clade</taxon>
        <taxon>Bryopsidales</taxon>
        <taxon>Ostreobineae</taxon>
        <taxon>Ostreobiaceae</taxon>
        <taxon>Ostreobium</taxon>
    </lineage>
</organism>
<comment type="caution">
    <text evidence="1">The sequence shown here is derived from an EMBL/GenBank/DDBJ whole genome shotgun (WGS) entry which is preliminary data.</text>
</comment>
<accession>A0A8S1IN87</accession>
<dbReference type="AlphaFoldDB" id="A0A8S1IN87"/>
<evidence type="ECO:0000313" key="1">
    <source>
        <dbReference type="EMBL" id="CAD7696177.1"/>
    </source>
</evidence>
<gene>
    <name evidence="1" type="ORF">OSTQU699_LOCUS1538</name>
</gene>
<dbReference type="Proteomes" id="UP000708148">
    <property type="component" value="Unassembled WGS sequence"/>
</dbReference>
<keyword evidence="2" id="KW-1185">Reference proteome</keyword>
<dbReference type="EMBL" id="CAJHUC010000443">
    <property type="protein sequence ID" value="CAD7696177.1"/>
    <property type="molecule type" value="Genomic_DNA"/>
</dbReference>
<reference evidence="1" key="1">
    <citation type="submission" date="2020-12" db="EMBL/GenBank/DDBJ databases">
        <authorList>
            <person name="Iha C."/>
        </authorList>
    </citation>
    <scope>NUCLEOTIDE SEQUENCE</scope>
</reference>
<sequence length="126" mass="13323">MLRMDRGMEVCTAAGELYKCLVIIGTQQRPCWDSFGGQTSVAPTRLAGSCAYTSVIVHCAAVHRVAVVALLPNSLCELLANWCGSFFSDRCRIAALAFGGGYGEGSCRLAVAGWFTPRISLASAAD</sequence>
<protein>
    <submittedName>
        <fullName evidence="1">Uncharacterized protein</fullName>
    </submittedName>
</protein>